<dbReference type="InterPro" id="IPR004839">
    <property type="entry name" value="Aminotransferase_I/II_large"/>
</dbReference>
<reference key="2">
    <citation type="submission" date="2011-04" db="EMBL/GenBank/DDBJ databases">
        <title>Whole genome sequence of Melissococcus plutonius ATCC 35311.</title>
        <authorList>
            <person name="Okumura K."/>
            <person name="Arai R."/>
            <person name="Osaki M."/>
            <person name="Okura M."/>
            <person name="Kirikae T."/>
            <person name="Takamatsu D."/>
            <person name="Akiyama T."/>
        </authorList>
    </citation>
    <scope>NUCLEOTIDE SEQUENCE</scope>
    <source>
        <strain>ATCC 35311</strain>
    </source>
</reference>
<dbReference type="EC" id="2.6.1.-" evidence="6"/>
<proteinExistence type="inferred from homology"/>
<dbReference type="GO" id="GO:0006520">
    <property type="term" value="P:amino acid metabolic process"/>
    <property type="evidence" value="ECO:0007669"/>
    <property type="project" value="InterPro"/>
</dbReference>
<keyword evidence="5" id="KW-0663">Pyridoxal phosphate</keyword>
<sequence length="559" mass="64231">MYSVMMNLDKGERMSENKEFAESLSPFELSLFLEKKIHEKNQNIENWLNAGRGNPNWTAPTPRDAFFLLGQFAVQETLIDENRATAGMVSESETRAERFLAFLTQHSGKGREFLINIWNDGNDYLGMEKTEWLDQILDAIIGDNYPNPANCLSACEPAIKAYLNQELFSDQAKPFDIFAVEGGTAGICYLFDTLINNFLLKKGDKIALMLPTFAPYLELTELAHYDFEVVKITAEQTQLDEKNSCQFSEEEIDKLKDTSIKAVFVVNPSNPTANAICYSTMKQIKKIVLNDNPKLMIITDDVYGTFVDDFHSLFAELPFNTACIYSYSKYFGATGWRIGTIAVSHENLFDQLLHQQSSDQKKQLQKRYCSLKSNVEELTFIDRLVADSRDIALNHTAGLSSAQQVMMTLFSLYALLDKGKNYKQEVMNICRSREKLLYQTLDLEEPLEELNTSYYCEINFKEWLEKRYGREFSEYFKNDWTVTKFLTSLAEEEQLMLLRTNDFGSDDWSIRISLANLSTSQYKEVGKRIIHLADTIQKKWLENKDKSAKVITVKKNLAE</sequence>
<reference evidence="8 9" key="1">
    <citation type="journal article" date="2011" name="J. Bacteriol.">
        <title>Complete genome sequence of Melissococcus plutonius ATCC 35311.</title>
        <authorList>
            <person name="Okumura K."/>
            <person name="Arai R."/>
            <person name="Okura M."/>
            <person name="Kirikae T."/>
            <person name="Takamatsu D."/>
            <person name="Osaki M."/>
            <person name="Miyoshi-Akiyama T."/>
        </authorList>
    </citation>
    <scope>NUCLEOTIDE SEQUENCE [LARGE SCALE GENOMIC DNA]</scope>
    <source>
        <strain evidence="9">ATCC 35311 / CIP 104052 / LMG 20360 / NCIMB 702443</strain>
    </source>
</reference>
<dbReference type="CDD" id="cd00609">
    <property type="entry name" value="AAT_like"/>
    <property type="match status" value="1"/>
</dbReference>
<dbReference type="EMBL" id="AP012200">
    <property type="protein sequence ID" value="BAK20920.1"/>
    <property type="molecule type" value="Genomic_DNA"/>
</dbReference>
<comment type="cofactor">
    <cofactor evidence="1 6">
        <name>pyridoxal 5'-phosphate</name>
        <dbReference type="ChEBI" id="CHEBI:597326"/>
    </cofactor>
</comment>
<accession>F3Y8U2</accession>
<dbReference type="InterPro" id="IPR050596">
    <property type="entry name" value="AspAT/PAT-like"/>
</dbReference>
<dbReference type="Gene3D" id="3.40.640.10">
    <property type="entry name" value="Type I PLP-dependent aspartate aminotransferase-like (Major domain)"/>
    <property type="match status" value="1"/>
</dbReference>
<dbReference type="KEGG" id="mps:MPTP_0441"/>
<dbReference type="STRING" id="940190.MPTP_0441"/>
<organism evidence="8 9">
    <name type="scientific">Melissococcus plutonius (strain ATCC 35311 / DSM 29964 / CIP 104052 / LMG 20360 / NCIMB 702443)</name>
    <dbReference type="NCBI Taxonomy" id="940190"/>
    <lineage>
        <taxon>Bacteria</taxon>
        <taxon>Bacillati</taxon>
        <taxon>Bacillota</taxon>
        <taxon>Bacilli</taxon>
        <taxon>Lactobacillales</taxon>
        <taxon>Enterococcaceae</taxon>
        <taxon>Melissococcus</taxon>
    </lineage>
</organism>
<dbReference type="Gene3D" id="1.10.20.110">
    <property type="match status" value="1"/>
</dbReference>
<name>F3Y8U2_MELPT</name>
<dbReference type="PROSITE" id="PS00105">
    <property type="entry name" value="AA_TRANSFER_CLASS_1"/>
    <property type="match status" value="1"/>
</dbReference>
<dbReference type="InterPro" id="IPR015421">
    <property type="entry name" value="PyrdxlP-dep_Trfase_major"/>
</dbReference>
<dbReference type="PANTHER" id="PTHR46383">
    <property type="entry name" value="ASPARTATE AMINOTRANSFERASE"/>
    <property type="match status" value="1"/>
</dbReference>
<dbReference type="Pfam" id="PF00155">
    <property type="entry name" value="Aminotran_1_2"/>
    <property type="match status" value="1"/>
</dbReference>
<gene>
    <name evidence="8" type="ordered locus">MPTP_0441</name>
</gene>
<dbReference type="Gene3D" id="3.90.1150.10">
    <property type="entry name" value="Aspartate Aminotransferase, domain 1"/>
    <property type="match status" value="1"/>
</dbReference>
<keyword evidence="3 6" id="KW-0032">Aminotransferase</keyword>
<dbReference type="GO" id="GO:0030170">
    <property type="term" value="F:pyridoxal phosphate binding"/>
    <property type="evidence" value="ECO:0007669"/>
    <property type="project" value="InterPro"/>
</dbReference>
<keyword evidence="9" id="KW-1185">Reference proteome</keyword>
<dbReference type="NCBIfam" id="TIGR03801">
    <property type="entry name" value="asp_4_decarbox"/>
    <property type="match status" value="1"/>
</dbReference>
<dbReference type="SUPFAM" id="SSF53383">
    <property type="entry name" value="PLP-dependent transferases"/>
    <property type="match status" value="1"/>
</dbReference>
<dbReference type="Proteomes" id="UP000008456">
    <property type="component" value="Chromosome"/>
</dbReference>
<feature type="domain" description="Aminotransferase class I/classII large" evidence="7">
    <location>
        <begin position="198"/>
        <end position="529"/>
    </location>
</feature>
<evidence type="ECO:0000259" key="7">
    <source>
        <dbReference type="Pfam" id="PF00155"/>
    </source>
</evidence>
<dbReference type="InterPro" id="IPR004838">
    <property type="entry name" value="NHTrfase_class1_PyrdxlP-BS"/>
</dbReference>
<comment type="similarity">
    <text evidence="2 6">Belongs to the class-I pyridoxal-phosphate-dependent aminotransferase family.</text>
</comment>
<dbReference type="PANTHER" id="PTHR46383:SF1">
    <property type="entry name" value="ASPARTATE AMINOTRANSFERASE"/>
    <property type="match status" value="1"/>
</dbReference>
<evidence type="ECO:0000256" key="2">
    <source>
        <dbReference type="ARBA" id="ARBA00007441"/>
    </source>
</evidence>
<dbReference type="InterPro" id="IPR015424">
    <property type="entry name" value="PyrdxlP-dep_Trfase"/>
</dbReference>
<dbReference type="InterPro" id="IPR015422">
    <property type="entry name" value="PyrdxlP-dep_Trfase_small"/>
</dbReference>
<dbReference type="GO" id="GO:0008483">
    <property type="term" value="F:transaminase activity"/>
    <property type="evidence" value="ECO:0007669"/>
    <property type="project" value="UniProtKB-KW"/>
</dbReference>
<evidence type="ECO:0000313" key="9">
    <source>
        <dbReference type="Proteomes" id="UP000008456"/>
    </source>
</evidence>
<keyword evidence="4 6" id="KW-0808">Transferase</keyword>
<dbReference type="HOGENOM" id="CLU_038911_0_0_9"/>
<evidence type="ECO:0000256" key="5">
    <source>
        <dbReference type="ARBA" id="ARBA00022898"/>
    </source>
</evidence>
<evidence type="ECO:0000313" key="8">
    <source>
        <dbReference type="EMBL" id="BAK20920.1"/>
    </source>
</evidence>
<protein>
    <recommendedName>
        <fullName evidence="6">Aminotransferase</fullName>
        <ecNumber evidence="6">2.6.1.-</ecNumber>
    </recommendedName>
</protein>
<evidence type="ECO:0000256" key="1">
    <source>
        <dbReference type="ARBA" id="ARBA00001933"/>
    </source>
</evidence>
<evidence type="ECO:0000256" key="4">
    <source>
        <dbReference type="ARBA" id="ARBA00022679"/>
    </source>
</evidence>
<evidence type="ECO:0000256" key="3">
    <source>
        <dbReference type="ARBA" id="ARBA00022576"/>
    </source>
</evidence>
<dbReference type="NCBIfam" id="NF006755">
    <property type="entry name" value="PRK09275.1"/>
    <property type="match status" value="1"/>
</dbReference>
<dbReference type="AlphaFoldDB" id="F3Y8U2"/>
<dbReference type="InterPro" id="IPR022518">
    <property type="entry name" value="Aspartate_4-decarboxylase"/>
</dbReference>
<evidence type="ECO:0000256" key="6">
    <source>
        <dbReference type="RuleBase" id="RU000481"/>
    </source>
</evidence>